<keyword evidence="7 10" id="KW-0560">Oxidoreductase</keyword>
<comment type="cofactor">
    <cofactor evidence="1 10">
        <name>FAD</name>
        <dbReference type="ChEBI" id="CHEBI:57692"/>
    </cofactor>
</comment>
<evidence type="ECO:0000256" key="5">
    <source>
        <dbReference type="ARBA" id="ARBA00022630"/>
    </source>
</evidence>
<evidence type="ECO:0000313" key="11">
    <source>
        <dbReference type="Proteomes" id="UP001732780"/>
    </source>
</evidence>
<dbReference type="GO" id="GO:0009063">
    <property type="term" value="P:amino acid catabolic process"/>
    <property type="evidence" value="ECO:0007669"/>
    <property type="project" value="TreeGrafter"/>
</dbReference>
<keyword evidence="4" id="KW-0964">Secreted</keyword>
<dbReference type="InterPro" id="IPR036188">
    <property type="entry name" value="FAD/NAD-bd_sf"/>
</dbReference>
<dbReference type="AlphaFoldDB" id="A0A9W3EHC3"/>
<evidence type="ECO:0000313" key="12">
    <source>
        <dbReference type="RefSeq" id="XP_010947730.3"/>
    </source>
</evidence>
<evidence type="ECO:0000256" key="8">
    <source>
        <dbReference type="ARBA" id="ARBA00023157"/>
    </source>
</evidence>
<keyword evidence="8" id="KW-1015">Disulfide bond</keyword>
<dbReference type="EC" id="1.4.3.-" evidence="10"/>
<sequence length="558" mass="62056">MQAHNGADPLTSVSLNHLWQMNWPSLSRAREAAMCPGWLALTLLSVLSLCTQAFNSRLAKCLEDPQYEKLVRLAQDGLGQTAERKHVVVIGAGMAGLTAAKTLQDAGHQVTVLEASGRVGGRIETHRVPGAQWYVELGAMRIPTSHRLSRELIRKFGLKLNEFRASHNQTWVLVNGVRQRMGDVQANPSLLGYPVRAEEEGKTAEQLFEESLRKMVEELESKSCSQVLEKYDSFSTKEYLIKVGNLSLGAVQMIGDLLNADAGYYLAFLETLRDFVSFQEPRLDEITGGFDLLPQAMHAALLPGTVQLHSPAELVESFGDQVHITYRTPDPLRPRARLAADYVIVAITAKAVRLLRFQPPLSRGKEDALRSIHYSSATKVILACTQRFWEREGIFGGKSSTDRPSRFIFYPSHIFPNGTGVILASYTVDDDSSFFDAMDLTQAVDVVLDDLAAVHDLPKEKLRALCPYSAIKHWSQDPHSMGGFAFFTPYQYVDYAQELCRPERRVHFAGEHTALPHGWIDTAIKSGLRAAQSIQQAVGLALTKGRSDPKKTHSKMER</sequence>
<gene>
    <name evidence="12" type="primary">LOC105064484</name>
</gene>
<dbReference type="Gene3D" id="3.90.660.10">
    <property type="match status" value="1"/>
</dbReference>
<dbReference type="SUPFAM" id="SSF54373">
    <property type="entry name" value="FAD-linked reductases, C-terminal domain"/>
    <property type="match status" value="1"/>
</dbReference>
<comment type="similarity">
    <text evidence="3">Belongs to the flavin monoamine oxidase family. FIG1 subfamily.</text>
</comment>
<keyword evidence="9" id="KW-0325">Glycoprotein</keyword>
<evidence type="ECO:0000256" key="6">
    <source>
        <dbReference type="ARBA" id="ARBA00022827"/>
    </source>
</evidence>
<organism evidence="11 12">
    <name type="scientific">Camelus bactrianus</name>
    <name type="common">Bactrian camel</name>
    <dbReference type="NCBI Taxonomy" id="9837"/>
    <lineage>
        <taxon>Eukaryota</taxon>
        <taxon>Metazoa</taxon>
        <taxon>Chordata</taxon>
        <taxon>Craniata</taxon>
        <taxon>Vertebrata</taxon>
        <taxon>Euteleostomi</taxon>
        <taxon>Mammalia</taxon>
        <taxon>Eutheria</taxon>
        <taxon>Laurasiatheria</taxon>
        <taxon>Artiodactyla</taxon>
        <taxon>Tylopoda</taxon>
        <taxon>Camelidae</taxon>
        <taxon>Camelus</taxon>
    </lineage>
</organism>
<dbReference type="PANTHER" id="PTHR10742">
    <property type="entry name" value="FLAVIN MONOAMINE OXIDASE"/>
    <property type="match status" value="1"/>
</dbReference>
<keyword evidence="5 10" id="KW-0285">Flavoprotein</keyword>
<proteinExistence type="inferred from homology"/>
<evidence type="ECO:0000256" key="1">
    <source>
        <dbReference type="ARBA" id="ARBA00001974"/>
    </source>
</evidence>
<evidence type="ECO:0000256" key="2">
    <source>
        <dbReference type="ARBA" id="ARBA00004613"/>
    </source>
</evidence>
<dbReference type="GO" id="GO:0005576">
    <property type="term" value="C:extracellular region"/>
    <property type="evidence" value="ECO:0007669"/>
    <property type="project" value="UniProtKB-SubCell"/>
</dbReference>
<dbReference type="SUPFAM" id="SSF51905">
    <property type="entry name" value="FAD/NAD(P)-binding domain"/>
    <property type="match status" value="1"/>
</dbReference>
<evidence type="ECO:0000256" key="9">
    <source>
        <dbReference type="ARBA" id="ARBA00023180"/>
    </source>
</evidence>
<protein>
    <recommendedName>
        <fullName evidence="10">Amine oxidase</fullName>
        <ecNumber evidence="10">1.4.3.-</ecNumber>
    </recommendedName>
</protein>
<dbReference type="RefSeq" id="XP_010947730.3">
    <property type="nucleotide sequence ID" value="XM_010949428.3"/>
</dbReference>
<dbReference type="KEGG" id="cbai:105064484"/>
<evidence type="ECO:0000256" key="10">
    <source>
        <dbReference type="RuleBase" id="RU362067"/>
    </source>
</evidence>
<dbReference type="Gene3D" id="1.10.405.10">
    <property type="entry name" value="Guanine Nucleotide Dissociation Inhibitor, domain 1"/>
    <property type="match status" value="1"/>
</dbReference>
<dbReference type="InterPro" id="IPR001613">
    <property type="entry name" value="Flavin_amine_oxidase"/>
</dbReference>
<dbReference type="Proteomes" id="UP001732780">
    <property type="component" value="Chromosome 3"/>
</dbReference>
<dbReference type="InterPro" id="IPR002937">
    <property type="entry name" value="Amino_oxidase"/>
</dbReference>
<keyword evidence="11" id="KW-1185">Reference proteome</keyword>
<evidence type="ECO:0000256" key="7">
    <source>
        <dbReference type="ARBA" id="ARBA00023002"/>
    </source>
</evidence>
<comment type="subcellular location">
    <subcellularLocation>
        <location evidence="2">Secreted</location>
    </subcellularLocation>
</comment>
<evidence type="ECO:0000256" key="3">
    <source>
        <dbReference type="ARBA" id="ARBA00005465"/>
    </source>
</evidence>
<dbReference type="Gene3D" id="3.50.50.60">
    <property type="entry name" value="FAD/NAD(P)-binding domain"/>
    <property type="match status" value="1"/>
</dbReference>
<dbReference type="FunFam" id="1.10.405.10:FF:000004">
    <property type="entry name" value="Amine oxidase"/>
    <property type="match status" value="1"/>
</dbReference>
<dbReference type="Pfam" id="PF01593">
    <property type="entry name" value="Amino_oxidase"/>
    <property type="match status" value="1"/>
</dbReference>
<dbReference type="InterPro" id="IPR050281">
    <property type="entry name" value="Flavin_monoamine_oxidase"/>
</dbReference>
<keyword evidence="6 10" id="KW-0274">FAD</keyword>
<evidence type="ECO:0000256" key="4">
    <source>
        <dbReference type="ARBA" id="ARBA00022525"/>
    </source>
</evidence>
<name>A0A9W3EHC3_CAMBA</name>
<reference evidence="12" key="1">
    <citation type="submission" date="2025-08" db="UniProtKB">
        <authorList>
            <consortium name="RefSeq"/>
        </authorList>
    </citation>
    <scope>IDENTIFICATION</scope>
    <source>
        <tissue evidence="12">Blood</tissue>
    </source>
</reference>
<dbReference type="PRINTS" id="PR00757">
    <property type="entry name" value="AMINEOXDASEF"/>
</dbReference>
<dbReference type="PANTHER" id="PTHR10742:SF235">
    <property type="entry name" value="AMINE OXIDASE"/>
    <property type="match status" value="1"/>
</dbReference>
<dbReference type="FunFam" id="3.50.50.60:FF:000450">
    <property type="entry name" value="Amine oxidase"/>
    <property type="match status" value="1"/>
</dbReference>
<dbReference type="GO" id="GO:0001716">
    <property type="term" value="F:L-amino-acid oxidase activity"/>
    <property type="evidence" value="ECO:0007669"/>
    <property type="project" value="TreeGrafter"/>
</dbReference>
<accession>A0A9W3EHC3</accession>